<dbReference type="CDD" id="cd00093">
    <property type="entry name" value="HTH_XRE"/>
    <property type="match status" value="1"/>
</dbReference>
<dbReference type="SUPFAM" id="SSF51306">
    <property type="entry name" value="LexA/Signal peptidase"/>
    <property type="match status" value="1"/>
</dbReference>
<dbReference type="GO" id="GO:0003677">
    <property type="term" value="F:DNA binding"/>
    <property type="evidence" value="ECO:0007669"/>
    <property type="project" value="UniProtKB-KW"/>
</dbReference>
<dbReference type="PANTHER" id="PTHR40661:SF1">
    <property type="entry name" value="HTH CRO_C1-TYPE DOMAIN-CONTAINING PROTEIN"/>
    <property type="match status" value="1"/>
</dbReference>
<keyword evidence="3" id="KW-0804">Transcription</keyword>
<dbReference type="CDD" id="cd06529">
    <property type="entry name" value="S24_LexA-like"/>
    <property type="match status" value="1"/>
</dbReference>
<keyword evidence="2" id="KW-0238">DNA-binding</keyword>
<name>A0A381RTE3_9ZZZZ</name>
<evidence type="ECO:0000256" key="3">
    <source>
        <dbReference type="ARBA" id="ARBA00023163"/>
    </source>
</evidence>
<dbReference type="Gene3D" id="1.10.260.40">
    <property type="entry name" value="lambda repressor-like DNA-binding domains"/>
    <property type="match status" value="1"/>
</dbReference>
<dbReference type="InterPro" id="IPR010982">
    <property type="entry name" value="Lambda_DNA-bd_dom_sf"/>
</dbReference>
<dbReference type="PROSITE" id="PS50943">
    <property type="entry name" value="HTH_CROC1"/>
    <property type="match status" value="1"/>
</dbReference>
<feature type="domain" description="HTH cro/C1-type" evidence="4">
    <location>
        <begin position="8"/>
        <end position="62"/>
    </location>
</feature>
<dbReference type="InterPro" id="IPR036286">
    <property type="entry name" value="LexA/Signal_pep-like_sf"/>
</dbReference>
<reference evidence="5" key="1">
    <citation type="submission" date="2018-05" db="EMBL/GenBank/DDBJ databases">
        <authorList>
            <person name="Lanie J.A."/>
            <person name="Ng W.-L."/>
            <person name="Kazmierczak K.M."/>
            <person name="Andrzejewski T.M."/>
            <person name="Davidsen T.M."/>
            <person name="Wayne K.J."/>
            <person name="Tettelin H."/>
            <person name="Glass J.I."/>
            <person name="Rusch D."/>
            <person name="Podicherti R."/>
            <person name="Tsui H.-C.T."/>
            <person name="Winkler M.E."/>
        </authorList>
    </citation>
    <scope>NUCLEOTIDE SEQUENCE</scope>
</reference>
<proteinExistence type="predicted"/>
<feature type="non-terminal residue" evidence="5">
    <location>
        <position position="1"/>
    </location>
</feature>
<evidence type="ECO:0000313" key="5">
    <source>
        <dbReference type="EMBL" id="SUZ95150.1"/>
    </source>
</evidence>
<dbReference type="SMART" id="SM00530">
    <property type="entry name" value="HTH_XRE"/>
    <property type="match status" value="1"/>
</dbReference>
<evidence type="ECO:0000256" key="1">
    <source>
        <dbReference type="ARBA" id="ARBA00023015"/>
    </source>
</evidence>
<dbReference type="InterPro" id="IPR015927">
    <property type="entry name" value="Peptidase_S24_S26A/B/C"/>
</dbReference>
<dbReference type="PANTHER" id="PTHR40661">
    <property type="match status" value="1"/>
</dbReference>
<dbReference type="InterPro" id="IPR039418">
    <property type="entry name" value="LexA-like"/>
</dbReference>
<organism evidence="5">
    <name type="scientific">marine metagenome</name>
    <dbReference type="NCBI Taxonomy" id="408172"/>
    <lineage>
        <taxon>unclassified sequences</taxon>
        <taxon>metagenomes</taxon>
        <taxon>ecological metagenomes</taxon>
    </lineage>
</organism>
<accession>A0A381RTE3</accession>
<protein>
    <recommendedName>
        <fullName evidence="4">HTH cro/C1-type domain-containing protein</fullName>
    </recommendedName>
</protein>
<dbReference type="EMBL" id="UINC01002299">
    <property type="protein sequence ID" value="SUZ95150.1"/>
    <property type="molecule type" value="Genomic_DNA"/>
</dbReference>
<gene>
    <name evidence="5" type="ORF">METZ01_LOCUS48004</name>
</gene>
<evidence type="ECO:0000259" key="4">
    <source>
        <dbReference type="PROSITE" id="PS50943"/>
    </source>
</evidence>
<dbReference type="Pfam" id="PF00717">
    <property type="entry name" value="Peptidase_S24"/>
    <property type="match status" value="1"/>
</dbReference>
<dbReference type="Gene3D" id="2.10.109.10">
    <property type="entry name" value="Umud Fragment, subunit A"/>
    <property type="match status" value="1"/>
</dbReference>
<dbReference type="Pfam" id="PF01381">
    <property type="entry name" value="HTH_3"/>
    <property type="match status" value="1"/>
</dbReference>
<dbReference type="AlphaFoldDB" id="A0A381RTE3"/>
<keyword evidence="1" id="KW-0805">Transcription regulation</keyword>
<evidence type="ECO:0000256" key="2">
    <source>
        <dbReference type="ARBA" id="ARBA00023125"/>
    </source>
</evidence>
<dbReference type="InterPro" id="IPR001387">
    <property type="entry name" value="Cro/C1-type_HTH"/>
</dbReference>
<dbReference type="SUPFAM" id="SSF47413">
    <property type="entry name" value="lambda repressor-like DNA-binding domains"/>
    <property type="match status" value="1"/>
</dbReference>
<sequence>VVKVNENIRFLRKKRGWTQEMFSKKIGIKRSLVGAYEEGRSDPRLNNLLKICDTFNISLDNILKKDVSILSEKNYKSNENQKVKVLSITVDNSGDENIELINQKASAGYLNSYSDFEFIEQLPKFQLPFLNFSGTHRAFEIKGDSMLPLTSGTIVIGKYIENLDYIKDGKNYILLTKNDGIVYKRVEVLENELKLISDNKSYEVYNIGINDIIEIWEGIAFFSLDFPNPNNDLNTLKSHINALYSDINDIKNKI</sequence>